<dbReference type="InterPro" id="IPR019172">
    <property type="entry name" value="Osteopetrosis-assoc_TM_1"/>
</dbReference>
<dbReference type="Proteomes" id="UP000265120">
    <property type="component" value="Chromosome 7"/>
</dbReference>
<dbReference type="PANTHER" id="PTHR15644">
    <property type="entry name" value="OSTEOPETROSIS ASSOCIATED TRANSMEMBRANE PROTEIN 1"/>
    <property type="match status" value="1"/>
</dbReference>
<dbReference type="RefSeq" id="XP_008310890.1">
    <property type="nucleotide sequence ID" value="XM_008312668.3"/>
</dbReference>
<organism evidence="3 4">
    <name type="scientific">Cynoglossus semilaevis</name>
    <name type="common">Tongue sole</name>
    <dbReference type="NCBI Taxonomy" id="244447"/>
    <lineage>
        <taxon>Eukaryota</taxon>
        <taxon>Metazoa</taxon>
        <taxon>Chordata</taxon>
        <taxon>Craniata</taxon>
        <taxon>Vertebrata</taxon>
        <taxon>Euteleostomi</taxon>
        <taxon>Actinopterygii</taxon>
        <taxon>Neopterygii</taxon>
        <taxon>Teleostei</taxon>
        <taxon>Neoteleostei</taxon>
        <taxon>Acanthomorphata</taxon>
        <taxon>Carangaria</taxon>
        <taxon>Pleuronectiformes</taxon>
        <taxon>Pleuronectoidei</taxon>
        <taxon>Cynoglossidae</taxon>
        <taxon>Cynoglossinae</taxon>
        <taxon>Cynoglossus</taxon>
    </lineage>
</organism>
<evidence type="ECO:0000256" key="1">
    <source>
        <dbReference type="SAM" id="Phobius"/>
    </source>
</evidence>
<reference evidence="3" key="2">
    <citation type="submission" date="2025-08" db="UniProtKB">
        <authorList>
            <consortium name="Ensembl"/>
        </authorList>
    </citation>
    <scope>IDENTIFICATION</scope>
</reference>
<keyword evidence="1" id="KW-0812">Transmembrane</keyword>
<keyword evidence="1" id="KW-1133">Transmembrane helix</keyword>
<dbReference type="CTD" id="28962"/>
<keyword evidence="1" id="KW-0472">Membrane</keyword>
<dbReference type="STRING" id="244447.ENSCSEP00000027237"/>
<proteinExistence type="predicted"/>
<dbReference type="GeneTree" id="ENSGT00390000012341"/>
<dbReference type="Pfam" id="PF09777">
    <property type="entry name" value="OSTMP1"/>
    <property type="match status" value="1"/>
</dbReference>
<keyword evidence="2" id="KW-0732">Signal</keyword>
<dbReference type="GeneID" id="103380648"/>
<name>A0A3P8WL90_CYNSE</name>
<sequence length="301" mass="34326">MSFHTSCFLFIFLVAQFHTRVSCDVVDLNVLNVGDSPAAVHAAVFKPALGWSSSLSLLLSSFPEDLEISEYCSDLLHIFGQRYVSYVNCLVPAARPVKVCQNCFSSYGSLIDIYRNISDEVGPGNVSCSISLLHSDRLMVVYLLYHNLEDLWTKSGCEHCVTEGFLALTNDTLYFMTILNQTHSCFEKYHQGNHSELCTNCKDTYRQLNELFSRMEKNLTLCIDIEDAINSTRKMWSKTFNCSLPREETVPVIAVSSFMLFLPIIFYLSSFLHSEQKKRKLIHPKRAKSYTSLMNIQDKQN</sequence>
<protein>
    <submittedName>
        <fullName evidence="3">Osteoclastosis associated transmembrane protein 1</fullName>
    </submittedName>
</protein>
<feature type="transmembrane region" description="Helical" evidence="1">
    <location>
        <begin position="250"/>
        <end position="272"/>
    </location>
</feature>
<evidence type="ECO:0000313" key="3">
    <source>
        <dbReference type="Ensembl" id="ENSCSEP00000027237.1"/>
    </source>
</evidence>
<dbReference type="Ensembl" id="ENSCSET00000027603.1">
    <property type="protein sequence ID" value="ENSCSEP00000027237.1"/>
    <property type="gene ID" value="ENSCSEG00000017408.1"/>
</dbReference>
<dbReference type="AlphaFoldDB" id="A0A3P8WL90"/>
<reference evidence="3" key="3">
    <citation type="submission" date="2025-09" db="UniProtKB">
        <authorList>
            <consortium name="Ensembl"/>
        </authorList>
    </citation>
    <scope>IDENTIFICATION</scope>
</reference>
<feature type="chain" id="PRO_5018175793" evidence="2">
    <location>
        <begin position="24"/>
        <end position="301"/>
    </location>
</feature>
<evidence type="ECO:0000256" key="2">
    <source>
        <dbReference type="SAM" id="SignalP"/>
    </source>
</evidence>
<dbReference type="PANTHER" id="PTHR15644:SF2">
    <property type="entry name" value="OSTEOPETROSIS-ASSOCIATED TRANSMEMBRANE PROTEIN 1"/>
    <property type="match status" value="1"/>
</dbReference>
<evidence type="ECO:0000313" key="4">
    <source>
        <dbReference type="Proteomes" id="UP000265120"/>
    </source>
</evidence>
<accession>A0A3P8WL90</accession>
<feature type="signal peptide" evidence="2">
    <location>
        <begin position="1"/>
        <end position="23"/>
    </location>
</feature>
<reference evidence="3 4" key="1">
    <citation type="journal article" date="2014" name="Nat. Genet.">
        <title>Whole-genome sequence of a flatfish provides insights into ZW sex chromosome evolution and adaptation to a benthic lifestyle.</title>
        <authorList>
            <person name="Chen S."/>
            <person name="Zhang G."/>
            <person name="Shao C."/>
            <person name="Huang Q."/>
            <person name="Liu G."/>
            <person name="Zhang P."/>
            <person name="Song W."/>
            <person name="An N."/>
            <person name="Chalopin D."/>
            <person name="Volff J.N."/>
            <person name="Hong Y."/>
            <person name="Li Q."/>
            <person name="Sha Z."/>
            <person name="Zhou H."/>
            <person name="Xie M."/>
            <person name="Yu Q."/>
            <person name="Liu Y."/>
            <person name="Xiang H."/>
            <person name="Wang N."/>
            <person name="Wu K."/>
            <person name="Yang C."/>
            <person name="Zhou Q."/>
            <person name="Liao X."/>
            <person name="Yang L."/>
            <person name="Hu Q."/>
            <person name="Zhang J."/>
            <person name="Meng L."/>
            <person name="Jin L."/>
            <person name="Tian Y."/>
            <person name="Lian J."/>
            <person name="Yang J."/>
            <person name="Miao G."/>
            <person name="Liu S."/>
            <person name="Liang Z."/>
            <person name="Yan F."/>
            <person name="Li Y."/>
            <person name="Sun B."/>
            <person name="Zhang H."/>
            <person name="Zhang J."/>
            <person name="Zhu Y."/>
            <person name="Du M."/>
            <person name="Zhao Y."/>
            <person name="Schartl M."/>
            <person name="Tang Q."/>
            <person name="Wang J."/>
        </authorList>
    </citation>
    <scope>NUCLEOTIDE SEQUENCE</scope>
</reference>
<dbReference type="KEGG" id="csem:103380648"/>
<dbReference type="OrthoDB" id="8021850at2759"/>
<keyword evidence="4" id="KW-1185">Reference proteome</keyword>
<dbReference type="InParanoid" id="A0A3P8WL90"/>
<dbReference type="OMA" id="FQQVASK"/>
<dbReference type="GO" id="GO:0005829">
    <property type="term" value="C:cytosol"/>
    <property type="evidence" value="ECO:0007669"/>
    <property type="project" value="TreeGrafter"/>
</dbReference>